<evidence type="ECO:0000259" key="2">
    <source>
        <dbReference type="Pfam" id="PF06985"/>
    </source>
</evidence>
<keyword evidence="4" id="KW-1185">Reference proteome</keyword>
<dbReference type="EMBL" id="MU856661">
    <property type="protein sequence ID" value="KAK3896430.1"/>
    <property type="molecule type" value="Genomic_DNA"/>
</dbReference>
<evidence type="ECO:0000313" key="4">
    <source>
        <dbReference type="Proteomes" id="UP001303889"/>
    </source>
</evidence>
<organism evidence="3 4">
    <name type="scientific">Staphylotrichum tortipilum</name>
    <dbReference type="NCBI Taxonomy" id="2831512"/>
    <lineage>
        <taxon>Eukaryota</taxon>
        <taxon>Fungi</taxon>
        <taxon>Dikarya</taxon>
        <taxon>Ascomycota</taxon>
        <taxon>Pezizomycotina</taxon>
        <taxon>Sordariomycetes</taxon>
        <taxon>Sordariomycetidae</taxon>
        <taxon>Sordariales</taxon>
        <taxon>Chaetomiaceae</taxon>
        <taxon>Staphylotrichum</taxon>
    </lineage>
</organism>
<evidence type="ECO:0000313" key="3">
    <source>
        <dbReference type="EMBL" id="KAK3896430.1"/>
    </source>
</evidence>
<comment type="caution">
    <text evidence="3">The sequence shown here is derived from an EMBL/GenBank/DDBJ whole genome shotgun (WGS) entry which is preliminary data.</text>
</comment>
<dbReference type="PANTHER" id="PTHR33112">
    <property type="entry name" value="DOMAIN PROTEIN, PUTATIVE-RELATED"/>
    <property type="match status" value="1"/>
</dbReference>
<dbReference type="InterPro" id="IPR010730">
    <property type="entry name" value="HET"/>
</dbReference>
<dbReference type="Proteomes" id="UP001303889">
    <property type="component" value="Unassembled WGS sequence"/>
</dbReference>
<dbReference type="PANTHER" id="PTHR33112:SF16">
    <property type="entry name" value="HETEROKARYON INCOMPATIBILITY DOMAIN-CONTAINING PROTEIN"/>
    <property type="match status" value="1"/>
</dbReference>
<reference evidence="3" key="1">
    <citation type="journal article" date="2023" name="Mol. Phylogenet. Evol.">
        <title>Genome-scale phylogeny and comparative genomics of the fungal order Sordariales.</title>
        <authorList>
            <person name="Hensen N."/>
            <person name="Bonometti L."/>
            <person name="Westerberg I."/>
            <person name="Brannstrom I.O."/>
            <person name="Guillou S."/>
            <person name="Cros-Aarteil S."/>
            <person name="Calhoun S."/>
            <person name="Haridas S."/>
            <person name="Kuo A."/>
            <person name="Mondo S."/>
            <person name="Pangilinan J."/>
            <person name="Riley R."/>
            <person name="LaButti K."/>
            <person name="Andreopoulos B."/>
            <person name="Lipzen A."/>
            <person name="Chen C."/>
            <person name="Yan M."/>
            <person name="Daum C."/>
            <person name="Ng V."/>
            <person name="Clum A."/>
            <person name="Steindorff A."/>
            <person name="Ohm R.A."/>
            <person name="Martin F."/>
            <person name="Silar P."/>
            <person name="Natvig D.O."/>
            <person name="Lalanne C."/>
            <person name="Gautier V."/>
            <person name="Ament-Velasquez S.L."/>
            <person name="Kruys A."/>
            <person name="Hutchinson M.I."/>
            <person name="Powell A.J."/>
            <person name="Barry K."/>
            <person name="Miller A.N."/>
            <person name="Grigoriev I.V."/>
            <person name="Debuchy R."/>
            <person name="Gladieux P."/>
            <person name="Hiltunen Thoren M."/>
            <person name="Johannesson H."/>
        </authorList>
    </citation>
    <scope>NUCLEOTIDE SEQUENCE</scope>
    <source>
        <strain evidence="3">CBS 103.79</strain>
    </source>
</reference>
<feature type="compositionally biased region" description="Basic and acidic residues" evidence="1">
    <location>
        <begin position="175"/>
        <end position="184"/>
    </location>
</feature>
<sequence>MELGFRYLWIDCLCNVQDDFEHWACESGNMVNIYGEASLVLAAVTSRSPESGFYHHSRVEDGPFEVPFRPDRENGVVETVHVRKQLDHGENYPYPWRQEAWTFQEAWLARRVIEFQDDEVSYGCRRATWCCCTDPSDEASEQVIVAQSNSNPAGPELNVATLNNPDESSTATADGDARPNEERSPQPLTPSADIATSGSKPHGAGTLPKGISTDSNGKILSIFADWPSILETYSSRHLTKDGDKLAALSGVARRYSDVTGAHYLAGLWGQDLIQGLCWYSERGYRRRPSQPRGTVVVVGLD</sequence>
<dbReference type="Pfam" id="PF06985">
    <property type="entry name" value="HET"/>
    <property type="match status" value="1"/>
</dbReference>
<evidence type="ECO:0000256" key="1">
    <source>
        <dbReference type="SAM" id="MobiDB-lite"/>
    </source>
</evidence>
<feature type="region of interest" description="Disordered" evidence="1">
    <location>
        <begin position="149"/>
        <end position="211"/>
    </location>
</feature>
<protein>
    <recommendedName>
        <fullName evidence="2">Heterokaryon incompatibility domain-containing protein</fullName>
    </recommendedName>
</protein>
<reference evidence="3" key="2">
    <citation type="submission" date="2023-05" db="EMBL/GenBank/DDBJ databases">
        <authorList>
            <consortium name="Lawrence Berkeley National Laboratory"/>
            <person name="Steindorff A."/>
            <person name="Hensen N."/>
            <person name="Bonometti L."/>
            <person name="Westerberg I."/>
            <person name="Brannstrom I.O."/>
            <person name="Guillou S."/>
            <person name="Cros-Aarteil S."/>
            <person name="Calhoun S."/>
            <person name="Haridas S."/>
            <person name="Kuo A."/>
            <person name="Mondo S."/>
            <person name="Pangilinan J."/>
            <person name="Riley R."/>
            <person name="Labutti K."/>
            <person name="Andreopoulos B."/>
            <person name="Lipzen A."/>
            <person name="Chen C."/>
            <person name="Yanf M."/>
            <person name="Daum C."/>
            <person name="Ng V."/>
            <person name="Clum A."/>
            <person name="Ohm R."/>
            <person name="Martin F."/>
            <person name="Silar P."/>
            <person name="Natvig D."/>
            <person name="Lalanne C."/>
            <person name="Gautier V."/>
            <person name="Ament-Velasquez S.L."/>
            <person name="Kruys A."/>
            <person name="Hutchinson M.I."/>
            <person name="Powell A.J."/>
            <person name="Barry K."/>
            <person name="Miller A.N."/>
            <person name="Grigoriev I.V."/>
            <person name="Debuchy R."/>
            <person name="Gladieux P."/>
            <person name="Thoren M.H."/>
            <person name="Johannesson H."/>
        </authorList>
    </citation>
    <scope>NUCLEOTIDE SEQUENCE</scope>
    <source>
        <strain evidence="3">CBS 103.79</strain>
    </source>
</reference>
<feature type="compositionally biased region" description="Polar residues" evidence="1">
    <location>
        <begin position="160"/>
        <end position="172"/>
    </location>
</feature>
<feature type="domain" description="Heterokaryon incompatibility" evidence="2">
    <location>
        <begin position="3"/>
        <end position="105"/>
    </location>
</feature>
<name>A0AAN6M8H2_9PEZI</name>
<proteinExistence type="predicted"/>
<accession>A0AAN6M8H2</accession>
<gene>
    <name evidence="3" type="ORF">C8A05DRAFT_40038</name>
</gene>
<dbReference type="AlphaFoldDB" id="A0AAN6M8H2"/>